<reference evidence="2 3" key="1">
    <citation type="submission" date="2015-10" db="EMBL/GenBank/DDBJ databases">
        <title>Draft genome sequence of Novosphingobium fuchskuhlense DSM 25065 isolated from a surface water sample of the southwest basin of Lake Grosse Fuchskuhle.</title>
        <authorList>
            <person name="Ruckert C."/>
            <person name="Winkler A."/>
            <person name="Glaeser J."/>
            <person name="Grossart H.-P."/>
            <person name="Kalinowski J."/>
            <person name="Glaeser S."/>
        </authorList>
    </citation>
    <scope>NUCLEOTIDE SEQUENCE [LARGE SCALE GENOMIC DNA]</scope>
    <source>
        <strain evidence="2 3">FNE08-7</strain>
    </source>
</reference>
<dbReference type="AlphaFoldDB" id="A0A117UXZ9"/>
<sequence length="79" mass="8218">MRSRYALIAALFALLAACSAETPRTRGAEEGPAHDPVMTAALEGQLMVDPDLSQANNRNLAVVPAGPADPALPLPDPKN</sequence>
<proteinExistence type="predicted"/>
<dbReference type="PROSITE" id="PS51257">
    <property type="entry name" value="PROKAR_LIPOPROTEIN"/>
    <property type="match status" value="1"/>
</dbReference>
<dbReference type="OrthoDB" id="7508662at2"/>
<dbReference type="RefSeq" id="WP_067907681.1">
    <property type="nucleotide sequence ID" value="NZ_KQ954244.1"/>
</dbReference>
<name>A0A117UXZ9_9SPHN</name>
<dbReference type="EMBL" id="LLZS01000003">
    <property type="protein sequence ID" value="KUR72923.1"/>
    <property type="molecule type" value="Genomic_DNA"/>
</dbReference>
<feature type="signal peptide" evidence="1">
    <location>
        <begin position="1"/>
        <end position="20"/>
    </location>
</feature>
<protein>
    <recommendedName>
        <fullName evidence="4">Argininosuccinate lyase</fullName>
    </recommendedName>
</protein>
<gene>
    <name evidence="2" type="ORF">AQZ52_06895</name>
</gene>
<keyword evidence="3" id="KW-1185">Reference proteome</keyword>
<evidence type="ECO:0000313" key="3">
    <source>
        <dbReference type="Proteomes" id="UP000058012"/>
    </source>
</evidence>
<comment type="caution">
    <text evidence="2">The sequence shown here is derived from an EMBL/GenBank/DDBJ whole genome shotgun (WGS) entry which is preliminary data.</text>
</comment>
<dbReference type="Proteomes" id="UP000058012">
    <property type="component" value="Unassembled WGS sequence"/>
</dbReference>
<organism evidence="2 3">
    <name type="scientific">Novosphingobium fuchskuhlense</name>
    <dbReference type="NCBI Taxonomy" id="1117702"/>
    <lineage>
        <taxon>Bacteria</taxon>
        <taxon>Pseudomonadati</taxon>
        <taxon>Pseudomonadota</taxon>
        <taxon>Alphaproteobacteria</taxon>
        <taxon>Sphingomonadales</taxon>
        <taxon>Sphingomonadaceae</taxon>
        <taxon>Novosphingobium</taxon>
    </lineage>
</organism>
<keyword evidence="1" id="KW-0732">Signal</keyword>
<evidence type="ECO:0008006" key="4">
    <source>
        <dbReference type="Google" id="ProtNLM"/>
    </source>
</evidence>
<feature type="chain" id="PRO_5007157096" description="Argininosuccinate lyase" evidence="1">
    <location>
        <begin position="21"/>
        <end position="79"/>
    </location>
</feature>
<evidence type="ECO:0000313" key="2">
    <source>
        <dbReference type="EMBL" id="KUR72923.1"/>
    </source>
</evidence>
<accession>A0A117UXZ9</accession>
<evidence type="ECO:0000256" key="1">
    <source>
        <dbReference type="SAM" id="SignalP"/>
    </source>
</evidence>